<gene>
    <name evidence="11" type="ORF">SAMN04488123_1236</name>
</gene>
<dbReference type="EMBL" id="FNEN01000023">
    <property type="protein sequence ID" value="SDJ24482.1"/>
    <property type="molecule type" value="Genomic_DNA"/>
</dbReference>
<evidence type="ECO:0000256" key="7">
    <source>
        <dbReference type="RuleBase" id="RU362125"/>
    </source>
</evidence>
<keyword evidence="12" id="KW-1185">Reference proteome</keyword>
<dbReference type="FunFam" id="1.20.140.10:FF:000019">
    <property type="entry name" value="Acyl-CoA dehydrogenase"/>
    <property type="match status" value="1"/>
</dbReference>
<dbReference type="GO" id="GO:0050660">
    <property type="term" value="F:flavin adenine dinucleotide binding"/>
    <property type="evidence" value="ECO:0007669"/>
    <property type="project" value="InterPro"/>
</dbReference>
<accession>A0A1G8S5N7</accession>
<evidence type="ECO:0000256" key="3">
    <source>
        <dbReference type="ARBA" id="ARBA00022630"/>
    </source>
</evidence>
<evidence type="ECO:0000256" key="1">
    <source>
        <dbReference type="ARBA" id="ARBA00001974"/>
    </source>
</evidence>
<dbReference type="PROSITE" id="PS00073">
    <property type="entry name" value="ACYL_COA_DH_2"/>
    <property type="match status" value="1"/>
</dbReference>
<dbReference type="Pfam" id="PF02771">
    <property type="entry name" value="Acyl-CoA_dh_N"/>
    <property type="match status" value="1"/>
</dbReference>
<organism evidence="11 12">
    <name type="scientific">Natribacillus halophilus</name>
    <dbReference type="NCBI Taxonomy" id="549003"/>
    <lineage>
        <taxon>Bacteria</taxon>
        <taxon>Bacillati</taxon>
        <taxon>Bacillota</taxon>
        <taxon>Bacilli</taxon>
        <taxon>Bacillales</taxon>
        <taxon>Bacillaceae</taxon>
        <taxon>Natribacillus</taxon>
    </lineage>
</organism>
<dbReference type="RefSeq" id="WP_090399886.1">
    <property type="nucleotide sequence ID" value="NZ_FNEN01000023.1"/>
</dbReference>
<dbReference type="InterPro" id="IPR006089">
    <property type="entry name" value="Acyl-CoA_DH_CS"/>
</dbReference>
<dbReference type="InterPro" id="IPR009075">
    <property type="entry name" value="AcylCo_DH/oxidase_C"/>
</dbReference>
<dbReference type="InterPro" id="IPR009100">
    <property type="entry name" value="AcylCoA_DH/oxidase_NM_dom_sf"/>
</dbReference>
<dbReference type="SUPFAM" id="SSF47203">
    <property type="entry name" value="Acyl-CoA dehydrogenase C-terminal domain-like"/>
    <property type="match status" value="1"/>
</dbReference>
<evidence type="ECO:0000256" key="6">
    <source>
        <dbReference type="ARBA" id="ARBA00052546"/>
    </source>
</evidence>
<comment type="similarity">
    <text evidence="2 7">Belongs to the acyl-CoA dehydrogenase family.</text>
</comment>
<comment type="cofactor">
    <cofactor evidence="1 7">
        <name>FAD</name>
        <dbReference type="ChEBI" id="CHEBI:57692"/>
    </cofactor>
</comment>
<dbReference type="GO" id="GO:0003995">
    <property type="term" value="F:acyl-CoA dehydrogenase activity"/>
    <property type="evidence" value="ECO:0007669"/>
    <property type="project" value="InterPro"/>
</dbReference>
<evidence type="ECO:0000256" key="4">
    <source>
        <dbReference type="ARBA" id="ARBA00022827"/>
    </source>
</evidence>
<dbReference type="Pfam" id="PF02770">
    <property type="entry name" value="Acyl-CoA_dh_M"/>
    <property type="match status" value="1"/>
</dbReference>
<dbReference type="SUPFAM" id="SSF56645">
    <property type="entry name" value="Acyl-CoA dehydrogenase NM domain-like"/>
    <property type="match status" value="1"/>
</dbReference>
<dbReference type="Proteomes" id="UP000198853">
    <property type="component" value="Unassembled WGS sequence"/>
</dbReference>
<evidence type="ECO:0000256" key="5">
    <source>
        <dbReference type="ARBA" id="ARBA00023002"/>
    </source>
</evidence>
<dbReference type="Gene3D" id="1.20.140.10">
    <property type="entry name" value="Butyryl-CoA Dehydrogenase, subunit A, domain 3"/>
    <property type="match status" value="2"/>
</dbReference>
<feature type="domain" description="Acyl-CoA oxidase/dehydrogenase middle" evidence="9">
    <location>
        <begin position="144"/>
        <end position="236"/>
    </location>
</feature>
<comment type="catalytic activity">
    <reaction evidence="6">
        <text>a 2,3-saturated acyl-CoA + A = a 2,3-dehydroacyl-CoA + AH2</text>
        <dbReference type="Rhea" id="RHEA:48608"/>
        <dbReference type="ChEBI" id="CHEBI:13193"/>
        <dbReference type="ChEBI" id="CHEBI:17499"/>
        <dbReference type="ChEBI" id="CHEBI:60015"/>
        <dbReference type="ChEBI" id="CHEBI:65111"/>
    </reaction>
</comment>
<dbReference type="PANTHER" id="PTHR43884:SF12">
    <property type="entry name" value="ISOVALERYL-COA DEHYDROGENASE, MITOCHONDRIAL-RELATED"/>
    <property type="match status" value="1"/>
</dbReference>
<evidence type="ECO:0000313" key="11">
    <source>
        <dbReference type="EMBL" id="SDJ24482.1"/>
    </source>
</evidence>
<dbReference type="Gene3D" id="1.10.540.10">
    <property type="entry name" value="Acyl-CoA dehydrogenase/oxidase, N-terminal domain"/>
    <property type="match status" value="1"/>
</dbReference>
<evidence type="ECO:0008006" key="13">
    <source>
        <dbReference type="Google" id="ProtNLM"/>
    </source>
</evidence>
<keyword evidence="5 7" id="KW-0560">Oxidoreductase</keyword>
<dbReference type="OrthoDB" id="9802447at2"/>
<dbReference type="PANTHER" id="PTHR43884">
    <property type="entry name" value="ACYL-COA DEHYDROGENASE"/>
    <property type="match status" value="1"/>
</dbReference>
<dbReference type="FunFam" id="1.10.540.10:FF:000001">
    <property type="entry name" value="Very long-chain-specific acyl-CoA dehydrogenase, mitochondrial"/>
    <property type="match status" value="1"/>
</dbReference>
<evidence type="ECO:0000313" key="12">
    <source>
        <dbReference type="Proteomes" id="UP000198853"/>
    </source>
</evidence>
<keyword evidence="4 7" id="KW-0274">FAD</keyword>
<protein>
    <recommendedName>
        <fullName evidence="13">Acyl-CoA dehydrogenase</fullName>
    </recommendedName>
</protein>
<evidence type="ECO:0000259" key="10">
    <source>
        <dbReference type="Pfam" id="PF02771"/>
    </source>
</evidence>
<feature type="domain" description="Acyl-CoA dehydrogenase/oxidase C-terminal" evidence="8">
    <location>
        <begin position="248"/>
        <end position="409"/>
    </location>
</feature>
<sequence>MSTKSSGMPWWEDLQTDPDIFTPEDLSEDEVMIAKTTEKFVKQSVIPDAERLEQHDYQAGEETFAAAGELGLLAIEIPEAYGGLELGKHVAGLVAENIGNGGGSFSVAYNIHAGVGTTPYIYYGNEEQKQKYLSELGTGASVGAYALTEPSAGSDALKGKTKAVWNEEKQAWILSGEKQWITNAHLAQVYVVFANTEAGMTAFIAEKGMEGLTIGPEEKKMGINGTSTATLVFDEVAIPTENVLGEVGKGHRIAMNTLNLARLKLSFANMGSAKRALELSVSYGKERKQFQRTLTGFPMIQEKIANMNIAIYGIESMAYQTASQVDRALEANSEEDPSRVVGQFIAECATSKIQASEVLAAVSDEAVQIHGGYGFMQEYEVERIYRDARISRIFEGTNEINRLAVAKSLFSQFQSQESERPTGLNRNATFIDEAEQRFFEILKALVDIPREDLLEAQEFSQLTADIFNDISIMRAAFLRAEKAGAGATLKQLMTDVICEEGYERVEAAIIRLWAAVVANPGKMIASIRERPNVPEVENLIKKKREIAEYVIDAEKYCT</sequence>
<evidence type="ECO:0000259" key="8">
    <source>
        <dbReference type="Pfam" id="PF00441"/>
    </source>
</evidence>
<dbReference type="AlphaFoldDB" id="A0A1G8S5N7"/>
<name>A0A1G8S5N7_9BACI</name>
<dbReference type="InterPro" id="IPR036250">
    <property type="entry name" value="AcylCo_DH-like_C"/>
</dbReference>
<evidence type="ECO:0000259" key="9">
    <source>
        <dbReference type="Pfam" id="PF02770"/>
    </source>
</evidence>
<dbReference type="Pfam" id="PF00441">
    <property type="entry name" value="Acyl-CoA_dh_1"/>
    <property type="match status" value="1"/>
</dbReference>
<dbReference type="InterPro" id="IPR013786">
    <property type="entry name" value="AcylCoA_DH/ox_N"/>
</dbReference>
<proteinExistence type="inferred from homology"/>
<dbReference type="InterPro" id="IPR037069">
    <property type="entry name" value="AcylCoA_DH/ox_N_sf"/>
</dbReference>
<feature type="domain" description="Acyl-CoA dehydrogenase/oxidase N-terminal" evidence="10">
    <location>
        <begin position="27"/>
        <end position="139"/>
    </location>
</feature>
<evidence type="ECO:0000256" key="2">
    <source>
        <dbReference type="ARBA" id="ARBA00009347"/>
    </source>
</evidence>
<reference evidence="11 12" key="1">
    <citation type="submission" date="2016-10" db="EMBL/GenBank/DDBJ databases">
        <authorList>
            <person name="de Groot N.N."/>
        </authorList>
    </citation>
    <scope>NUCLEOTIDE SEQUENCE [LARGE SCALE GENOMIC DNA]</scope>
    <source>
        <strain evidence="11 12">DSM 21771</strain>
    </source>
</reference>
<dbReference type="InterPro" id="IPR046373">
    <property type="entry name" value="Acyl-CoA_Oxase/DH_mid-dom_sf"/>
</dbReference>
<dbReference type="InterPro" id="IPR006091">
    <property type="entry name" value="Acyl-CoA_Oxase/DH_mid-dom"/>
</dbReference>
<dbReference type="Gene3D" id="2.40.110.10">
    <property type="entry name" value="Butyryl-CoA Dehydrogenase, subunit A, domain 2"/>
    <property type="match status" value="1"/>
</dbReference>
<keyword evidence="3 7" id="KW-0285">Flavoprotein</keyword>